<organism evidence="2 3">
    <name type="scientific">Aphis craccivora</name>
    <name type="common">Cowpea aphid</name>
    <dbReference type="NCBI Taxonomy" id="307492"/>
    <lineage>
        <taxon>Eukaryota</taxon>
        <taxon>Metazoa</taxon>
        <taxon>Ecdysozoa</taxon>
        <taxon>Arthropoda</taxon>
        <taxon>Hexapoda</taxon>
        <taxon>Insecta</taxon>
        <taxon>Pterygota</taxon>
        <taxon>Neoptera</taxon>
        <taxon>Paraneoptera</taxon>
        <taxon>Hemiptera</taxon>
        <taxon>Sternorrhyncha</taxon>
        <taxon>Aphidomorpha</taxon>
        <taxon>Aphidoidea</taxon>
        <taxon>Aphididae</taxon>
        <taxon>Aphidini</taxon>
        <taxon>Aphis</taxon>
        <taxon>Aphis</taxon>
    </lineage>
</organism>
<comment type="caution">
    <text evidence="2">The sequence shown here is derived from an EMBL/GenBank/DDBJ whole genome shotgun (WGS) entry which is preliminary data.</text>
</comment>
<keyword evidence="3" id="KW-1185">Reference proteome</keyword>
<dbReference type="PROSITE" id="PS51029">
    <property type="entry name" value="MADF"/>
    <property type="match status" value="1"/>
</dbReference>
<dbReference type="PANTHER" id="PTHR21505:SF8">
    <property type="entry name" value="DPT-YFP REPRESSOR BY OVEREXPRESSION, ISOFORM D-RELATED"/>
    <property type="match status" value="1"/>
</dbReference>
<feature type="domain" description="MADF" evidence="1">
    <location>
        <begin position="9"/>
        <end position="105"/>
    </location>
</feature>
<dbReference type="PANTHER" id="PTHR21505">
    <property type="entry name" value="MADF DOMAIN-CONTAINING PROTEIN-RELATED"/>
    <property type="match status" value="1"/>
</dbReference>
<dbReference type="SMART" id="SM00595">
    <property type="entry name" value="MADF"/>
    <property type="match status" value="1"/>
</dbReference>
<dbReference type="Pfam" id="PF10545">
    <property type="entry name" value="MADF_DNA_bdg"/>
    <property type="match status" value="1"/>
</dbReference>
<sequence length="308" mass="35308">MANKFDTIEFLEEYQRYPCLWDKSMPEFSNRIKRDHAEEQLLQITSSINNVKELRQKIRNIRCTYNQEVAKIKSSMRTGSGSSTVYKPKLAWFSYADSFLKKTLDIDNKSDTNLVLNDKSVDLTSVDNDDSQILQVEVQFDKDAGQKKNIFKKTKIDNTLDNAVETLKYVCKKQTMENEFTVFAKHIATQLEQLPLKEALMAQSDIHNILTRARISSMNETNGSTNPIVMTAKNTTEVQFIPSPSDNSYSNISYSSNDSTKDEFDASYSDCFTTLEPPEPLLKSILDKQHDYFLSKSLPGYILLILHK</sequence>
<protein>
    <recommendedName>
        <fullName evidence="1">MADF domain-containing protein</fullName>
    </recommendedName>
</protein>
<dbReference type="OrthoDB" id="8190343at2759"/>
<dbReference type="EMBL" id="VUJU01012939">
    <property type="protein sequence ID" value="KAF0706360.1"/>
    <property type="molecule type" value="Genomic_DNA"/>
</dbReference>
<name>A0A6G0VQV0_APHCR</name>
<dbReference type="Proteomes" id="UP000478052">
    <property type="component" value="Unassembled WGS sequence"/>
</dbReference>
<dbReference type="AlphaFoldDB" id="A0A6G0VQV0"/>
<reference evidence="2 3" key="1">
    <citation type="submission" date="2019-08" db="EMBL/GenBank/DDBJ databases">
        <title>Whole genome of Aphis craccivora.</title>
        <authorList>
            <person name="Voronova N.V."/>
            <person name="Shulinski R.S."/>
            <person name="Bandarenka Y.V."/>
            <person name="Zhorov D.G."/>
            <person name="Warner D."/>
        </authorList>
    </citation>
    <scope>NUCLEOTIDE SEQUENCE [LARGE SCALE GENOMIC DNA]</scope>
    <source>
        <strain evidence="2">180601</strain>
        <tissue evidence="2">Whole Body</tissue>
    </source>
</reference>
<evidence type="ECO:0000313" key="3">
    <source>
        <dbReference type="Proteomes" id="UP000478052"/>
    </source>
</evidence>
<evidence type="ECO:0000259" key="1">
    <source>
        <dbReference type="PROSITE" id="PS51029"/>
    </source>
</evidence>
<evidence type="ECO:0000313" key="2">
    <source>
        <dbReference type="EMBL" id="KAF0706360.1"/>
    </source>
</evidence>
<proteinExistence type="predicted"/>
<accession>A0A6G0VQV0</accession>
<dbReference type="InterPro" id="IPR006578">
    <property type="entry name" value="MADF-dom"/>
</dbReference>
<gene>
    <name evidence="2" type="ORF">FWK35_00028787</name>
</gene>